<dbReference type="PANTHER" id="PTHR46211:SF10">
    <property type="entry name" value="EXPORTED PROTEIN"/>
    <property type="match status" value="1"/>
</dbReference>
<dbReference type="InterPro" id="IPR017946">
    <property type="entry name" value="PLC-like_Pdiesterase_TIM-brl"/>
</dbReference>
<dbReference type="InterPro" id="IPR030395">
    <property type="entry name" value="GP_PDE_dom"/>
</dbReference>
<keyword evidence="1" id="KW-0732">Signal</keyword>
<organism evidence="3 4">
    <name type="scientific">Iodobacter arcticus</name>
    <dbReference type="NCBI Taxonomy" id="590593"/>
    <lineage>
        <taxon>Bacteria</taxon>
        <taxon>Pseudomonadati</taxon>
        <taxon>Pseudomonadota</taxon>
        <taxon>Betaproteobacteria</taxon>
        <taxon>Neisseriales</taxon>
        <taxon>Chitinibacteraceae</taxon>
        <taxon>Iodobacter</taxon>
    </lineage>
</organism>
<feature type="signal peptide" evidence="1">
    <location>
        <begin position="1"/>
        <end position="23"/>
    </location>
</feature>
<evidence type="ECO:0000259" key="2">
    <source>
        <dbReference type="PROSITE" id="PS51704"/>
    </source>
</evidence>
<dbReference type="PANTHER" id="PTHR46211">
    <property type="entry name" value="GLYCEROPHOSPHORYL DIESTER PHOSPHODIESTERASE"/>
    <property type="match status" value="1"/>
</dbReference>
<proteinExistence type="predicted"/>
<accession>A0ABW2QUN2</accession>
<dbReference type="Proteomes" id="UP001596473">
    <property type="component" value="Unassembled WGS sequence"/>
</dbReference>
<evidence type="ECO:0000313" key="4">
    <source>
        <dbReference type="Proteomes" id="UP001596473"/>
    </source>
</evidence>
<comment type="caution">
    <text evidence="3">The sequence shown here is derived from an EMBL/GenBank/DDBJ whole genome shotgun (WGS) entry which is preliminary data.</text>
</comment>
<name>A0ABW2QUN2_9NEIS</name>
<feature type="domain" description="GP-PDE" evidence="2">
    <location>
        <begin position="25"/>
        <end position="297"/>
    </location>
</feature>
<dbReference type="SUPFAM" id="SSF51695">
    <property type="entry name" value="PLC-like phosphodiesterases"/>
    <property type="match status" value="1"/>
</dbReference>
<feature type="chain" id="PRO_5046832818" evidence="1">
    <location>
        <begin position="24"/>
        <end position="302"/>
    </location>
</feature>
<dbReference type="Pfam" id="PF03009">
    <property type="entry name" value="GDPD"/>
    <property type="match status" value="1"/>
</dbReference>
<dbReference type="RefSeq" id="WP_380186524.1">
    <property type="nucleotide sequence ID" value="NZ_JBHTBQ010000007.1"/>
</dbReference>
<evidence type="ECO:0000313" key="3">
    <source>
        <dbReference type="EMBL" id="MFC7419194.1"/>
    </source>
</evidence>
<dbReference type="PROSITE" id="PS51704">
    <property type="entry name" value="GP_PDE"/>
    <property type="match status" value="1"/>
</dbReference>
<protein>
    <submittedName>
        <fullName evidence="3">Glycerophosphodiester phosphodiesterase family protein</fullName>
    </submittedName>
</protein>
<reference evidence="4" key="1">
    <citation type="journal article" date="2019" name="Int. J. Syst. Evol. Microbiol.">
        <title>The Global Catalogue of Microorganisms (GCM) 10K type strain sequencing project: providing services to taxonomists for standard genome sequencing and annotation.</title>
        <authorList>
            <consortium name="The Broad Institute Genomics Platform"/>
            <consortium name="The Broad Institute Genome Sequencing Center for Infectious Disease"/>
            <person name="Wu L."/>
            <person name="Ma J."/>
        </authorList>
    </citation>
    <scope>NUCLEOTIDE SEQUENCE [LARGE SCALE GENOMIC DNA]</scope>
    <source>
        <strain evidence="4">CCUG 62945</strain>
    </source>
</reference>
<evidence type="ECO:0000256" key="1">
    <source>
        <dbReference type="SAM" id="SignalP"/>
    </source>
</evidence>
<dbReference type="EMBL" id="JBHTBQ010000007">
    <property type="protein sequence ID" value="MFC7419194.1"/>
    <property type="molecule type" value="Genomic_DNA"/>
</dbReference>
<gene>
    <name evidence="3" type="ORF">ACFQNF_04825</name>
</gene>
<dbReference type="Gene3D" id="3.20.20.190">
    <property type="entry name" value="Phosphatidylinositol (PI) phosphodiesterase"/>
    <property type="match status" value="1"/>
</dbReference>
<keyword evidence="4" id="KW-1185">Reference proteome</keyword>
<sequence length="302" mass="32479">MAQPFLKIVVVFCASWLVNTAFAAPQLVAHRGGTADAPENTLLALQSALENGADMLWITVQISSDGVPVLYRPADASALTDGRGPLNALSAAQLAGLNAGYAFSQSDAAGHKIFPYRQQPLRIPTLKEALHAIPKSVPILLDMKQLPAAPLVASVAKVLDEEKAWQRVRIYSTEKEVLTLLAHYPEARVFESRDATRQRLSGVALSGSCDTPPVAGAWVGMELERTVTVVEKFTLGEGRSEVKARWWTPAAVSCFKTNPDVKIVVFGVDTPAAYQAAEKLGVDHVMSDSPIKMKAIRLGAKP</sequence>